<dbReference type="InterPro" id="IPR036513">
    <property type="entry name" value="STAS_dom_sf"/>
</dbReference>
<evidence type="ECO:0000313" key="2">
    <source>
        <dbReference type="Proteomes" id="UP000011223"/>
    </source>
</evidence>
<dbReference type="Proteomes" id="UP000011223">
    <property type="component" value="Unassembled WGS sequence"/>
</dbReference>
<proteinExistence type="predicted"/>
<accession>R1J131</accession>
<evidence type="ECO:0008006" key="3">
    <source>
        <dbReference type="Google" id="ProtNLM"/>
    </source>
</evidence>
<organism evidence="1 2">
    <name type="scientific">Grimontia indica</name>
    <dbReference type="NCBI Taxonomy" id="1056512"/>
    <lineage>
        <taxon>Bacteria</taxon>
        <taxon>Pseudomonadati</taxon>
        <taxon>Pseudomonadota</taxon>
        <taxon>Gammaproteobacteria</taxon>
        <taxon>Vibrionales</taxon>
        <taxon>Vibrionaceae</taxon>
        <taxon>Grimontia</taxon>
    </lineage>
</organism>
<keyword evidence="2" id="KW-1185">Reference proteome</keyword>
<dbReference type="EMBL" id="ANFM02000006">
    <property type="protein sequence ID" value="EOD81325.1"/>
    <property type="molecule type" value="Genomic_DNA"/>
</dbReference>
<dbReference type="InterPro" id="IPR021866">
    <property type="entry name" value="SpoIIAA-like"/>
</dbReference>
<dbReference type="InterPro" id="IPR038396">
    <property type="entry name" value="SpoIIAA-like_sf"/>
</dbReference>
<comment type="caution">
    <text evidence="1">The sequence shown here is derived from an EMBL/GenBank/DDBJ whole genome shotgun (WGS) entry which is preliminary data.</text>
</comment>
<sequence>MMSQHGISIGLERVESDVYLSIKAMGKLTHEDYQQLVPMLNAALEQVEHPTVNVFFDATEFKGWELRVAWDDFKLGLRHGSSFAKVALYGTYEWQEWAAKVGSWFISGEVKTFTEYDEAMAWLLD</sequence>
<evidence type="ECO:0000313" key="1">
    <source>
        <dbReference type="EMBL" id="EOD81325.1"/>
    </source>
</evidence>
<dbReference type="AlphaFoldDB" id="R1J131"/>
<dbReference type="SUPFAM" id="SSF52091">
    <property type="entry name" value="SpoIIaa-like"/>
    <property type="match status" value="1"/>
</dbReference>
<dbReference type="Gene3D" id="3.40.50.10600">
    <property type="entry name" value="SpoIIaa-like domains"/>
    <property type="match status" value="1"/>
</dbReference>
<gene>
    <name evidence="1" type="ORF">D515_04226</name>
</gene>
<protein>
    <recommendedName>
        <fullName evidence="3">STAS/SEC14 domain-containing protein</fullName>
    </recommendedName>
</protein>
<dbReference type="eggNOG" id="ENOG5032S70">
    <property type="taxonomic scope" value="Bacteria"/>
</dbReference>
<reference evidence="1 2" key="1">
    <citation type="journal article" date="2014" name="PLoS ONE">
        <title>Grimontia indica AK16(T), sp. nov., Isolated from a Seawater Sample Reports the Presence of Pathogenic Genes Similar to Vibrio Genus.</title>
        <authorList>
            <person name="Singh A."/>
            <person name="Vaidya B."/>
            <person name="Khatri I."/>
            <person name="Srinivas T.N."/>
            <person name="Subramanian S."/>
            <person name="Korpole S."/>
            <person name="Pinnaka A.K."/>
        </authorList>
    </citation>
    <scope>NUCLEOTIDE SEQUENCE [LARGE SCALE GENOMIC DNA]</scope>
    <source>
        <strain evidence="1 2">AK16</strain>
    </source>
</reference>
<name>R1J131_9GAMM</name>
<dbReference type="Pfam" id="PF11964">
    <property type="entry name" value="SpoIIAA-like"/>
    <property type="match status" value="1"/>
</dbReference>